<evidence type="ECO:0000313" key="3">
    <source>
        <dbReference type="Proteomes" id="UP001497457"/>
    </source>
</evidence>
<dbReference type="AlphaFoldDB" id="A0ABC9APQ3"/>
<organism evidence="2 3">
    <name type="scientific">Urochloa decumbens</name>
    <dbReference type="NCBI Taxonomy" id="240449"/>
    <lineage>
        <taxon>Eukaryota</taxon>
        <taxon>Viridiplantae</taxon>
        <taxon>Streptophyta</taxon>
        <taxon>Embryophyta</taxon>
        <taxon>Tracheophyta</taxon>
        <taxon>Spermatophyta</taxon>
        <taxon>Magnoliopsida</taxon>
        <taxon>Liliopsida</taxon>
        <taxon>Poales</taxon>
        <taxon>Poaceae</taxon>
        <taxon>PACMAD clade</taxon>
        <taxon>Panicoideae</taxon>
        <taxon>Panicodae</taxon>
        <taxon>Paniceae</taxon>
        <taxon>Melinidinae</taxon>
        <taxon>Urochloa</taxon>
    </lineage>
</organism>
<protein>
    <submittedName>
        <fullName evidence="2">Uncharacterized protein</fullName>
    </submittedName>
</protein>
<feature type="compositionally biased region" description="Polar residues" evidence="1">
    <location>
        <begin position="23"/>
        <end position="33"/>
    </location>
</feature>
<dbReference type="Proteomes" id="UP001497457">
    <property type="component" value="Chromosome 21rd"/>
</dbReference>
<gene>
    <name evidence="2" type="ORF">URODEC1_LOCUS56208</name>
</gene>
<proteinExistence type="predicted"/>
<name>A0ABC9APQ3_9POAL</name>
<feature type="region of interest" description="Disordered" evidence="1">
    <location>
        <begin position="1"/>
        <end position="53"/>
    </location>
</feature>
<reference evidence="3" key="1">
    <citation type="submission" date="2024-06" db="EMBL/GenBank/DDBJ databases">
        <authorList>
            <person name="Ryan C."/>
        </authorList>
    </citation>
    <scope>NUCLEOTIDE SEQUENCE [LARGE SCALE GENOMIC DNA]</scope>
</reference>
<evidence type="ECO:0000313" key="2">
    <source>
        <dbReference type="EMBL" id="CAL4981593.1"/>
    </source>
</evidence>
<accession>A0ABC9APQ3</accession>
<sequence>MGDVQAPGGYFVGRPANYEDKQQGASDGQNTSGGNHGQQQSQASSDQKKSGIFGNLFSCFSGGRAES</sequence>
<reference evidence="2 3" key="2">
    <citation type="submission" date="2024-10" db="EMBL/GenBank/DDBJ databases">
        <authorList>
            <person name="Ryan C."/>
        </authorList>
    </citation>
    <scope>NUCLEOTIDE SEQUENCE [LARGE SCALE GENOMIC DNA]</scope>
</reference>
<keyword evidence="3" id="KW-1185">Reference proteome</keyword>
<dbReference type="EMBL" id="OZ075131">
    <property type="protein sequence ID" value="CAL4981593.1"/>
    <property type="molecule type" value="Genomic_DNA"/>
</dbReference>
<evidence type="ECO:0000256" key="1">
    <source>
        <dbReference type="SAM" id="MobiDB-lite"/>
    </source>
</evidence>